<evidence type="ECO:0000313" key="2">
    <source>
        <dbReference type="Proteomes" id="UP000004968"/>
    </source>
</evidence>
<gene>
    <name evidence="1" type="ORF">CLOSTHATH_01389</name>
</gene>
<sequence length="73" mass="8470">MYNIVKDVRGVGEGDWGKLLSHLLREMWIEISKAFFIKKFISSHLLREMWIEIDIKFLQSLCKAESSPAGDVD</sequence>
<proteinExistence type="predicted"/>
<organism evidence="1 2">
    <name type="scientific">Hungatella hathewayi DSM 13479</name>
    <dbReference type="NCBI Taxonomy" id="566550"/>
    <lineage>
        <taxon>Bacteria</taxon>
        <taxon>Bacillati</taxon>
        <taxon>Bacillota</taxon>
        <taxon>Clostridia</taxon>
        <taxon>Lachnospirales</taxon>
        <taxon>Lachnospiraceae</taxon>
        <taxon>Hungatella</taxon>
    </lineage>
</organism>
<dbReference type="AlphaFoldDB" id="D3ACR1"/>
<protein>
    <submittedName>
        <fullName evidence="1">Uncharacterized protein</fullName>
    </submittedName>
</protein>
<evidence type="ECO:0000313" key="1">
    <source>
        <dbReference type="EMBL" id="EFD00397.1"/>
    </source>
</evidence>
<reference evidence="1 2" key="1">
    <citation type="submission" date="2010-01" db="EMBL/GenBank/DDBJ databases">
        <authorList>
            <person name="Weinstock G."/>
            <person name="Sodergren E."/>
            <person name="Clifton S."/>
            <person name="Fulton L."/>
            <person name="Fulton B."/>
            <person name="Courtney L."/>
            <person name="Fronick C."/>
            <person name="Harrison M."/>
            <person name="Strong C."/>
            <person name="Farmer C."/>
            <person name="Delahaunty K."/>
            <person name="Markovic C."/>
            <person name="Hall O."/>
            <person name="Minx P."/>
            <person name="Tomlinson C."/>
            <person name="Mitreva M."/>
            <person name="Nelson J."/>
            <person name="Hou S."/>
            <person name="Wollam A."/>
            <person name="Pepin K.H."/>
            <person name="Johnson M."/>
            <person name="Bhonagiri V."/>
            <person name="Nash W.E."/>
            <person name="Warren W."/>
            <person name="Chinwalla A."/>
            <person name="Mardis E.R."/>
            <person name="Wilson R.K."/>
        </authorList>
    </citation>
    <scope>NUCLEOTIDE SEQUENCE [LARGE SCALE GENOMIC DNA]</scope>
    <source>
        <strain evidence="1 2">DSM 13479</strain>
    </source>
</reference>
<accession>D3ACR1</accession>
<name>D3ACR1_9FIRM</name>
<dbReference type="EMBL" id="ACIO01000090">
    <property type="protein sequence ID" value="EFD00397.1"/>
    <property type="molecule type" value="Genomic_DNA"/>
</dbReference>
<dbReference type="HOGENOM" id="CLU_2699691_0_0_9"/>
<dbReference type="Proteomes" id="UP000004968">
    <property type="component" value="Unassembled WGS sequence"/>
</dbReference>
<comment type="caution">
    <text evidence="1">The sequence shown here is derived from an EMBL/GenBank/DDBJ whole genome shotgun (WGS) entry which is preliminary data.</text>
</comment>